<protein>
    <recommendedName>
        <fullName evidence="3">Secreted protein</fullName>
    </recommendedName>
</protein>
<evidence type="ECO:0008006" key="3">
    <source>
        <dbReference type="Google" id="ProtNLM"/>
    </source>
</evidence>
<reference evidence="1 2" key="1">
    <citation type="submission" date="2024-10" db="EMBL/GenBank/DDBJ databases">
        <title>Whole genome of Pseudomonas sp Strain RB5.</title>
        <authorList>
            <person name="Selami N."/>
        </authorList>
    </citation>
    <scope>NUCLEOTIDE SEQUENCE [LARGE SCALE GENOMIC DNA]</scope>
    <source>
        <strain evidence="1 2">RB5</strain>
    </source>
</reference>
<dbReference type="Proteomes" id="UP001605918">
    <property type="component" value="Unassembled WGS sequence"/>
</dbReference>
<evidence type="ECO:0000313" key="1">
    <source>
        <dbReference type="EMBL" id="MFG6206814.1"/>
    </source>
</evidence>
<gene>
    <name evidence="1" type="ORF">ACGSLL_20880</name>
</gene>
<proteinExistence type="predicted"/>
<keyword evidence="2" id="KW-1185">Reference proteome</keyword>
<accession>A0ABW7DJI2</accession>
<dbReference type="EMBL" id="JBIEIL010000011">
    <property type="protein sequence ID" value="MFG6206814.1"/>
    <property type="molecule type" value="Genomic_DNA"/>
</dbReference>
<organism evidence="1 2">
    <name type="scientific">Pseudomonas retamae</name>
    <dbReference type="NCBI Taxonomy" id="702110"/>
    <lineage>
        <taxon>Bacteria</taxon>
        <taxon>Pseudomonadati</taxon>
        <taxon>Pseudomonadota</taxon>
        <taxon>Gammaproteobacteria</taxon>
        <taxon>Pseudomonadales</taxon>
        <taxon>Pseudomonadaceae</taxon>
        <taxon>Pseudomonas</taxon>
    </lineage>
</organism>
<comment type="caution">
    <text evidence="1">The sequence shown here is derived from an EMBL/GenBank/DDBJ whole genome shotgun (WGS) entry which is preliminary data.</text>
</comment>
<evidence type="ECO:0000313" key="2">
    <source>
        <dbReference type="Proteomes" id="UP001605918"/>
    </source>
</evidence>
<dbReference type="RefSeq" id="WP_394507778.1">
    <property type="nucleotide sequence ID" value="NZ_JBIEIL010000011.1"/>
</dbReference>
<name>A0ABW7DJI2_9PSED</name>
<sequence length="111" mass="12539">MIRNRAPCLSSVLCCGALETWPLSQYSPRPSEFGLKKSPNLILDRKANLSRPRSVPRHPENTRNRLFFSAAERAFFVFSNALAQLLLTAMKLTDRMNFAATKKGATPERRS</sequence>